<protein>
    <submittedName>
        <fullName evidence="2">Uncharacterized protein</fullName>
    </submittedName>
</protein>
<comment type="caution">
    <text evidence="2">The sequence shown here is derived from an EMBL/GenBank/DDBJ whole genome shotgun (WGS) entry which is preliminary data.</text>
</comment>
<accession>A0A8H6CKH3</accession>
<feature type="region of interest" description="Disordered" evidence="1">
    <location>
        <begin position="137"/>
        <end position="167"/>
    </location>
</feature>
<organism evidence="2 3">
    <name type="scientific">Letharia lupina</name>
    <dbReference type="NCBI Taxonomy" id="560253"/>
    <lineage>
        <taxon>Eukaryota</taxon>
        <taxon>Fungi</taxon>
        <taxon>Dikarya</taxon>
        <taxon>Ascomycota</taxon>
        <taxon>Pezizomycotina</taxon>
        <taxon>Lecanoromycetes</taxon>
        <taxon>OSLEUM clade</taxon>
        <taxon>Lecanoromycetidae</taxon>
        <taxon>Lecanorales</taxon>
        <taxon>Lecanorineae</taxon>
        <taxon>Parmeliaceae</taxon>
        <taxon>Letharia</taxon>
    </lineage>
</organism>
<evidence type="ECO:0000313" key="2">
    <source>
        <dbReference type="EMBL" id="KAF6225285.1"/>
    </source>
</evidence>
<evidence type="ECO:0000256" key="1">
    <source>
        <dbReference type="SAM" id="MobiDB-lite"/>
    </source>
</evidence>
<dbReference type="RefSeq" id="XP_037154152.1">
    <property type="nucleotide sequence ID" value="XM_037301335.1"/>
</dbReference>
<dbReference type="Proteomes" id="UP000593566">
    <property type="component" value="Unassembled WGS sequence"/>
</dbReference>
<reference evidence="2 3" key="1">
    <citation type="journal article" date="2020" name="Genomics">
        <title>Complete, high-quality genomes from long-read metagenomic sequencing of two wolf lichen thalli reveals enigmatic genome architecture.</title>
        <authorList>
            <person name="McKenzie S.K."/>
            <person name="Walston R.F."/>
            <person name="Allen J.L."/>
        </authorList>
    </citation>
    <scope>NUCLEOTIDE SEQUENCE [LARGE SCALE GENOMIC DNA]</scope>
    <source>
        <strain evidence="2">WasteWater1</strain>
    </source>
</reference>
<evidence type="ECO:0000313" key="3">
    <source>
        <dbReference type="Proteomes" id="UP000593566"/>
    </source>
</evidence>
<dbReference type="AlphaFoldDB" id="A0A8H6CKH3"/>
<keyword evidence="3" id="KW-1185">Reference proteome</keyword>
<gene>
    <name evidence="2" type="ORF">HO133_010483</name>
</gene>
<name>A0A8H6CKH3_9LECA</name>
<dbReference type="EMBL" id="JACCJB010000008">
    <property type="protein sequence ID" value="KAF6225285.1"/>
    <property type="molecule type" value="Genomic_DNA"/>
</dbReference>
<dbReference type="GeneID" id="59338873"/>
<proteinExistence type="predicted"/>
<sequence>MADQDPKITLLRSKLALLMGREECPVYDSIKAQHPHALEEPWSEDMSGPHKRVVFNNKTFAMHQVLTQEEAYKRTFQPHAINCGENIKLHLDDNLFRDLEQAETMDLSTLKRSEAITRRAVKSKWFYALTGWVNEINGGPGKMGPSPSDNITIEGKEDASMSSRKPA</sequence>